<dbReference type="RefSeq" id="WP_405076098.1">
    <property type="nucleotide sequence ID" value="NZ_CP173417.1"/>
</dbReference>
<feature type="transmembrane region" description="Helical" evidence="1">
    <location>
        <begin position="16"/>
        <end position="34"/>
    </location>
</feature>
<organism evidence="2 3">
    <name type="scientific">Ligilactobacillus acidipiscis</name>
    <dbReference type="NCBI Taxonomy" id="89059"/>
    <lineage>
        <taxon>Bacteria</taxon>
        <taxon>Bacillati</taxon>
        <taxon>Bacillota</taxon>
        <taxon>Bacilli</taxon>
        <taxon>Lactobacillales</taxon>
        <taxon>Lactobacillaceae</taxon>
        <taxon>Ligilactobacillus</taxon>
    </lineage>
</organism>
<keyword evidence="1" id="KW-0472">Membrane</keyword>
<dbReference type="EMBL" id="DYXG01000037">
    <property type="protein sequence ID" value="HJE96862.1"/>
    <property type="molecule type" value="Genomic_DNA"/>
</dbReference>
<protein>
    <submittedName>
        <fullName evidence="2">Uncharacterized protein</fullName>
    </submittedName>
</protein>
<feature type="transmembrane region" description="Helical" evidence="1">
    <location>
        <begin position="122"/>
        <end position="144"/>
    </location>
</feature>
<keyword evidence="1" id="KW-1133">Transmembrane helix</keyword>
<proteinExistence type="predicted"/>
<sequence>MYTIQQVMNIVYQHELAVVIMAFTTYAFGFAQYISSMVMQIRDKKCPFYFWQHAWYFGHDLTFSLLFRQWFYQVHFWLFEVLWAGCVIFVGIELVSIFYSVKYERNIIWKKYLKHDVSLHEGWTYGTITYLTGFALFALIRAALGDVMCLILMMSTNATLALVTSFKLQETNQRQKGTIALGWFIVLGTIFTFMPKGIGFFATAIPALNHLWFYLLGVVCVLYSIRYLWVGLKLPKLER</sequence>
<feature type="transmembrane region" description="Helical" evidence="1">
    <location>
        <begin position="77"/>
        <end position="101"/>
    </location>
</feature>
<accession>A0A921K0F1</accession>
<evidence type="ECO:0000313" key="2">
    <source>
        <dbReference type="EMBL" id="HJE96862.1"/>
    </source>
</evidence>
<reference evidence="2" key="2">
    <citation type="submission" date="2021-09" db="EMBL/GenBank/DDBJ databases">
        <authorList>
            <person name="Gilroy R."/>
        </authorList>
    </citation>
    <scope>NUCLEOTIDE SEQUENCE</scope>
    <source>
        <strain evidence="2">CHK174-6876</strain>
    </source>
</reference>
<feature type="transmembrane region" description="Helical" evidence="1">
    <location>
        <begin position="211"/>
        <end position="229"/>
    </location>
</feature>
<gene>
    <name evidence="2" type="ORF">K8V00_04505</name>
</gene>
<dbReference type="Proteomes" id="UP000707535">
    <property type="component" value="Unassembled WGS sequence"/>
</dbReference>
<feature type="transmembrane region" description="Helical" evidence="1">
    <location>
        <begin position="180"/>
        <end position="205"/>
    </location>
</feature>
<reference evidence="2" key="1">
    <citation type="journal article" date="2021" name="PeerJ">
        <title>Extensive microbial diversity within the chicken gut microbiome revealed by metagenomics and culture.</title>
        <authorList>
            <person name="Gilroy R."/>
            <person name="Ravi A."/>
            <person name="Getino M."/>
            <person name="Pursley I."/>
            <person name="Horton D.L."/>
            <person name="Alikhan N.F."/>
            <person name="Baker D."/>
            <person name="Gharbi K."/>
            <person name="Hall N."/>
            <person name="Watson M."/>
            <person name="Adriaenssens E.M."/>
            <person name="Foster-Nyarko E."/>
            <person name="Jarju S."/>
            <person name="Secka A."/>
            <person name="Antonio M."/>
            <person name="Oren A."/>
            <person name="Chaudhuri R.R."/>
            <person name="La Ragione R."/>
            <person name="Hildebrand F."/>
            <person name="Pallen M.J."/>
        </authorList>
    </citation>
    <scope>NUCLEOTIDE SEQUENCE</scope>
    <source>
        <strain evidence="2">CHK174-6876</strain>
    </source>
</reference>
<feature type="transmembrane region" description="Helical" evidence="1">
    <location>
        <begin position="150"/>
        <end position="168"/>
    </location>
</feature>
<name>A0A921K0F1_9LACO</name>
<evidence type="ECO:0000313" key="3">
    <source>
        <dbReference type="Proteomes" id="UP000707535"/>
    </source>
</evidence>
<comment type="caution">
    <text evidence="2">The sequence shown here is derived from an EMBL/GenBank/DDBJ whole genome shotgun (WGS) entry which is preliminary data.</text>
</comment>
<dbReference type="AlphaFoldDB" id="A0A921K0F1"/>
<keyword evidence="1" id="KW-0812">Transmembrane</keyword>
<evidence type="ECO:0000256" key="1">
    <source>
        <dbReference type="SAM" id="Phobius"/>
    </source>
</evidence>